<dbReference type="PANTHER" id="PTHR45532">
    <property type="entry name" value="WD REPEAT-CONTAINING PROTEIN 97"/>
    <property type="match status" value="1"/>
</dbReference>
<name>A0AAD5FAC7_SILAS</name>
<dbReference type="Gene3D" id="2.130.10.10">
    <property type="entry name" value="YVTN repeat-like/Quinoprotein amine dehydrogenase"/>
    <property type="match status" value="1"/>
</dbReference>
<dbReference type="PROSITE" id="PS50294">
    <property type="entry name" value="WD_REPEATS_REGION"/>
    <property type="match status" value="1"/>
</dbReference>
<keyword evidence="3" id="KW-1185">Reference proteome</keyword>
<protein>
    <submittedName>
        <fullName evidence="2">WD repeat-containing protein 97 isoform X2</fullName>
    </submittedName>
</protein>
<dbReference type="EMBL" id="MU577533">
    <property type="protein sequence ID" value="KAI5609506.1"/>
    <property type="molecule type" value="Genomic_DNA"/>
</dbReference>
<comment type="caution">
    <text evidence="2">The sequence shown here is derived from an EMBL/GenBank/DDBJ whole genome shotgun (WGS) entry which is preliminary data.</text>
</comment>
<dbReference type="InterPro" id="IPR036322">
    <property type="entry name" value="WD40_repeat_dom_sf"/>
</dbReference>
<organism evidence="2 3">
    <name type="scientific">Silurus asotus</name>
    <name type="common">Amur catfish</name>
    <name type="synonym">Parasilurus asotus</name>
    <dbReference type="NCBI Taxonomy" id="30991"/>
    <lineage>
        <taxon>Eukaryota</taxon>
        <taxon>Metazoa</taxon>
        <taxon>Chordata</taxon>
        <taxon>Craniata</taxon>
        <taxon>Vertebrata</taxon>
        <taxon>Euteleostomi</taxon>
        <taxon>Actinopterygii</taxon>
        <taxon>Neopterygii</taxon>
        <taxon>Teleostei</taxon>
        <taxon>Ostariophysi</taxon>
        <taxon>Siluriformes</taxon>
        <taxon>Siluridae</taxon>
        <taxon>Silurus</taxon>
    </lineage>
</organism>
<dbReference type="SUPFAM" id="SSF50978">
    <property type="entry name" value="WD40 repeat-like"/>
    <property type="match status" value="1"/>
</dbReference>
<feature type="repeat" description="WD" evidence="1">
    <location>
        <begin position="1"/>
        <end position="27"/>
    </location>
</feature>
<dbReference type="AlphaFoldDB" id="A0AAD5FAC7"/>
<sequence length="104" mass="11630">MITGLSVCPNLCVFASCSQDGTLRLWDSENHLLRTLELNAEPECVQFSGRGSELLLGLRGDIYTIHCTHLLPPEFQTQLLFNEDLHDLTPDLPITCINSKSCKQ</sequence>
<accession>A0AAD5FAC7</accession>
<evidence type="ECO:0000313" key="3">
    <source>
        <dbReference type="Proteomes" id="UP001205998"/>
    </source>
</evidence>
<proteinExistence type="predicted"/>
<evidence type="ECO:0000313" key="2">
    <source>
        <dbReference type="EMBL" id="KAI5609506.1"/>
    </source>
</evidence>
<dbReference type="Proteomes" id="UP001205998">
    <property type="component" value="Unassembled WGS sequence"/>
</dbReference>
<reference evidence="2" key="1">
    <citation type="submission" date="2018-07" db="EMBL/GenBank/DDBJ databases">
        <title>Comparative genomics of catfishes provides insights into carnivory and benthic adaptation.</title>
        <authorList>
            <person name="Zhang Y."/>
            <person name="Wang D."/>
            <person name="Peng Z."/>
            <person name="Zheng S."/>
            <person name="Shao F."/>
            <person name="Tao W."/>
        </authorList>
    </citation>
    <scope>NUCLEOTIDE SEQUENCE</scope>
    <source>
        <strain evidence="2">Chongqing</strain>
    </source>
</reference>
<dbReference type="InterPro" id="IPR015943">
    <property type="entry name" value="WD40/YVTN_repeat-like_dom_sf"/>
</dbReference>
<dbReference type="PANTHER" id="PTHR45532:SF1">
    <property type="entry name" value="WD REPEAT-CONTAINING PROTEIN 97"/>
    <property type="match status" value="1"/>
</dbReference>
<feature type="non-terminal residue" evidence="2">
    <location>
        <position position="1"/>
    </location>
</feature>
<dbReference type="PROSITE" id="PS50082">
    <property type="entry name" value="WD_REPEATS_2"/>
    <property type="match status" value="1"/>
</dbReference>
<keyword evidence="1" id="KW-0853">WD repeat</keyword>
<dbReference type="InterPro" id="IPR001680">
    <property type="entry name" value="WD40_rpt"/>
</dbReference>
<evidence type="ECO:0000256" key="1">
    <source>
        <dbReference type="PROSITE-ProRule" id="PRU00221"/>
    </source>
</evidence>
<gene>
    <name evidence="2" type="ORF">C0J50_9462</name>
</gene>